<dbReference type="Proteomes" id="UP000025227">
    <property type="component" value="Unplaced"/>
</dbReference>
<protein>
    <submittedName>
        <fullName evidence="2">Transposase</fullName>
    </submittedName>
</protein>
<dbReference type="OrthoDB" id="5874694at2759"/>
<dbReference type="AlphaFoldDB" id="A0A7I4XUT7"/>
<evidence type="ECO:0000313" key="2">
    <source>
        <dbReference type="WBParaSite" id="HCON_00013930-00001"/>
    </source>
</evidence>
<evidence type="ECO:0000313" key="1">
    <source>
        <dbReference type="Proteomes" id="UP000025227"/>
    </source>
</evidence>
<name>A0A7I4XUT7_HAECO</name>
<sequence length="163" mass="18778">MGEYLRYVALPDVSLRFVESKLTGEAKAQYEGLAKTQKRNFHTLVNGKKEMCREETCNKKIIALGELKRLQKPETLSVGDFCVELERLTRRAYPQLEDRTLSVIHADYLYDQLSHWDESCYLQEALEGPGSVMYERLKDAAMRVERKNLAFENCARSKPPSSP</sequence>
<proteinExistence type="predicted"/>
<keyword evidence="1" id="KW-1185">Reference proteome</keyword>
<accession>A0A7I4XUT7</accession>
<organism evidence="1 2">
    <name type="scientific">Haemonchus contortus</name>
    <name type="common">Barber pole worm</name>
    <dbReference type="NCBI Taxonomy" id="6289"/>
    <lineage>
        <taxon>Eukaryota</taxon>
        <taxon>Metazoa</taxon>
        <taxon>Ecdysozoa</taxon>
        <taxon>Nematoda</taxon>
        <taxon>Chromadorea</taxon>
        <taxon>Rhabditida</taxon>
        <taxon>Rhabditina</taxon>
        <taxon>Rhabditomorpha</taxon>
        <taxon>Strongyloidea</taxon>
        <taxon>Trichostrongylidae</taxon>
        <taxon>Haemonchus</taxon>
    </lineage>
</organism>
<reference evidence="2" key="1">
    <citation type="submission" date="2020-12" db="UniProtKB">
        <authorList>
            <consortium name="WormBaseParasite"/>
        </authorList>
    </citation>
    <scope>IDENTIFICATION</scope>
    <source>
        <strain evidence="2">MHco3</strain>
    </source>
</reference>
<dbReference type="WBParaSite" id="HCON_00013930-00001">
    <property type="protein sequence ID" value="HCON_00013930-00001"/>
    <property type="gene ID" value="HCON_00013930"/>
</dbReference>